<dbReference type="EMBL" id="LR134155">
    <property type="protein sequence ID" value="VEA71675.1"/>
    <property type="molecule type" value="Genomic_DNA"/>
</dbReference>
<dbReference type="InterPro" id="IPR012674">
    <property type="entry name" value="Calycin"/>
</dbReference>
<gene>
    <name evidence="3" type="primary">moaF</name>
    <name evidence="3" type="ORF">NCTC9419_03240</name>
</gene>
<organism evidence="3 4">
    <name type="scientific">Serratia rubidaea</name>
    <name type="common">Serratia marinorubra</name>
    <dbReference type="NCBI Taxonomy" id="61652"/>
    <lineage>
        <taxon>Bacteria</taxon>
        <taxon>Pseudomonadati</taxon>
        <taxon>Pseudomonadota</taxon>
        <taxon>Gammaproteobacteria</taxon>
        <taxon>Enterobacterales</taxon>
        <taxon>Yersiniaceae</taxon>
        <taxon>Serratia</taxon>
    </lineage>
</organism>
<reference evidence="3 4" key="1">
    <citation type="submission" date="2018-12" db="EMBL/GenBank/DDBJ databases">
        <authorList>
            <consortium name="Pathogen Informatics"/>
        </authorList>
    </citation>
    <scope>NUCLEOTIDE SEQUENCE [LARGE SCALE GENOMIC DNA]</scope>
    <source>
        <strain evidence="3 4">NCTC9419</strain>
    </source>
</reference>
<dbReference type="STRING" id="61652.AXX16_4542"/>
<dbReference type="InterPro" id="IPR024724">
    <property type="entry name" value="MoaF_N"/>
</dbReference>
<dbReference type="Gene3D" id="2.40.128.20">
    <property type="match status" value="1"/>
</dbReference>
<dbReference type="Pfam" id="PF17409">
    <property type="entry name" value="MoaF_C"/>
    <property type="match status" value="1"/>
</dbReference>
<name>A0A3S4GD18_SERRU</name>
<dbReference type="InterPro" id="IPR035348">
    <property type="entry name" value="MoaF_C"/>
</dbReference>
<sequence>MSSEAVFIQVGALAEGFAPDSHTLRGQDDLAGQTLSLHFSDGERLEVCFVDGQTLHWRGQPADYRATALRPGVLFVDFLDPQRANASITLVCNQAQGNFTAVYGQLPDEAQARLDAFSRVEQGLPLTAVTAEFRFGRLADNAAPLPAFTDELIGMRNMYTYSPTERYEHIYLNDNFYAWQCLDGVEKGLADVDRCHYVKVAEQLYLFVWREKIIPTLGVVMIDLQALRTDGKILGYQGSDFSALSNFAVGAHAQVLNTTRHPRSGA</sequence>
<proteinExistence type="predicted"/>
<evidence type="ECO:0000313" key="3">
    <source>
        <dbReference type="EMBL" id="VEA71675.1"/>
    </source>
</evidence>
<dbReference type="Proteomes" id="UP000271603">
    <property type="component" value="Chromosome"/>
</dbReference>
<dbReference type="AlphaFoldDB" id="A0A3S4GD18"/>
<feature type="domain" description="MoaF C-terminal" evidence="2">
    <location>
        <begin position="147"/>
        <end position="259"/>
    </location>
</feature>
<dbReference type="RefSeq" id="WP_128144207.1">
    <property type="nucleotide sequence ID" value="NZ_JANIOS010000007.1"/>
</dbReference>
<evidence type="ECO:0000259" key="2">
    <source>
        <dbReference type="Pfam" id="PF17409"/>
    </source>
</evidence>
<accession>A0A3S4GD18</accession>
<evidence type="ECO:0000259" key="1">
    <source>
        <dbReference type="Pfam" id="PF10703"/>
    </source>
</evidence>
<evidence type="ECO:0000313" key="4">
    <source>
        <dbReference type="Proteomes" id="UP000271603"/>
    </source>
</evidence>
<protein>
    <submittedName>
        <fullName evidence="3">Molybdenum cofactor biosynthesis protein F</fullName>
    </submittedName>
</protein>
<dbReference type="Pfam" id="PF10703">
    <property type="entry name" value="MoaF"/>
    <property type="match status" value="1"/>
</dbReference>
<feature type="domain" description="Molybdenum cofactor biosynthesis protein F N-terminal" evidence="1">
    <location>
        <begin position="6"/>
        <end position="108"/>
    </location>
</feature>